<name>E2ADR5_CAMFO</name>
<dbReference type="Pfam" id="PF11502">
    <property type="entry name" value="BCL9"/>
    <property type="match status" value="1"/>
</dbReference>
<proteinExistence type="inferred from homology"/>
<feature type="region of interest" description="Disordered" evidence="4">
    <location>
        <begin position="1"/>
        <end position="97"/>
    </location>
</feature>
<feature type="compositionally biased region" description="Polar residues" evidence="4">
    <location>
        <begin position="805"/>
        <end position="818"/>
    </location>
</feature>
<feature type="compositionally biased region" description="Polar residues" evidence="4">
    <location>
        <begin position="267"/>
        <end position="284"/>
    </location>
</feature>
<feature type="domain" description="B-cell lymphoma 9 beta-catenin binding" evidence="5">
    <location>
        <begin position="313"/>
        <end position="351"/>
    </location>
</feature>
<organism evidence="7">
    <name type="scientific">Camponotus floridanus</name>
    <name type="common">Florida carpenter ant</name>
    <dbReference type="NCBI Taxonomy" id="104421"/>
    <lineage>
        <taxon>Eukaryota</taxon>
        <taxon>Metazoa</taxon>
        <taxon>Ecdysozoa</taxon>
        <taxon>Arthropoda</taxon>
        <taxon>Hexapoda</taxon>
        <taxon>Insecta</taxon>
        <taxon>Pterygota</taxon>
        <taxon>Neoptera</taxon>
        <taxon>Endopterygota</taxon>
        <taxon>Hymenoptera</taxon>
        <taxon>Apocrita</taxon>
        <taxon>Aculeata</taxon>
        <taxon>Formicoidea</taxon>
        <taxon>Formicidae</taxon>
        <taxon>Formicinae</taxon>
        <taxon>Camponotus</taxon>
    </lineage>
</organism>
<feature type="compositionally biased region" description="Basic and acidic residues" evidence="4">
    <location>
        <begin position="19"/>
        <end position="34"/>
    </location>
</feature>
<protein>
    <submittedName>
        <fullName evidence="6">Protein BCL9-like protein</fullName>
    </submittedName>
</protein>
<dbReference type="EMBL" id="GL438820">
    <property type="protein sequence ID" value="EFN68427.1"/>
    <property type="molecule type" value="Genomic_DNA"/>
</dbReference>
<feature type="region of interest" description="Disordered" evidence="4">
    <location>
        <begin position="598"/>
        <end position="716"/>
    </location>
</feature>
<gene>
    <name evidence="6" type="ORF">EAG_10400</name>
</gene>
<feature type="compositionally biased region" description="Polar residues" evidence="4">
    <location>
        <begin position="1074"/>
        <end position="1091"/>
    </location>
</feature>
<dbReference type="OrthoDB" id="7668649at2759"/>
<feature type="compositionally biased region" description="Gly residues" evidence="4">
    <location>
        <begin position="837"/>
        <end position="854"/>
    </location>
</feature>
<comment type="similarity">
    <text evidence="2">Belongs to the BCL9 family.</text>
</comment>
<feature type="compositionally biased region" description="Pro residues" evidence="4">
    <location>
        <begin position="1112"/>
        <end position="1122"/>
    </location>
</feature>
<sequence>MKTEKKPNEPSCCPPTTVAKDDSDADPVKNKDEGTGSNNDDTTGEDTADCSRDPCLDSSNGESTMSVENQNTNGNQPILSSLKQEGDPNNPTDELPAESIQPLVSNVVGKQMGTSASSGEAQYMQQQSQIFVFSTQLANTGADAVLRGEYHSIIAYHFAQPATKKFLEVYDTLLKKHPNKVNHFRQNPAQWLNNLAMIKQKGHQGNANNTFPTEQPPDLPALDPNAPQFWNEQPNLRNINGGNSLGNAEPSLDDGNLDVVPCLVPNSPGNSANPQPTNNATMGHSPNLLGGTTSPGPGGLQPSLQGVKVPDENLTPRQRQHREVQLATLRKMQLMLFKDEQSGNALADTTQGTSCPTANVPSVGSVPNQCSPSMDWHKLQHQFLDGKNKATVGNPGTVPLRGANMVSGVPRSQGPPPPYHQTTRSASVPIAIQSPNPSSPNNPTSNLSLPSPRASSALNSPADCNRQFQLGNQRTSHLPGQSPTSQDSPNPVVTATVSTTRLNHSNPGTPVSHSHIAALSPSGTTAQKDSSLDFSTNQQPNVDGMFCRTLQSLAQQKQQHTGNVNAATVKEANLMPVPSPLQLQYLNTFEGQELTIQKQPNTSLKDGNSSTNTASSSEMPNRIMAGNLDNNNQFPTRSEGASPVQMDSMNRGFAGSLHSPHTPHTPHTPGSAAPHTPVDPAKQGNKSSASAQNSPTPHNTSIPDIGGRLGGLNTMSTNHFDPITSLAQMSQQLTNTAASNSLGNEPMHSGNAAGMMPFGNPHAAGMHMMQMGGEMNGSCHMGANSGEPGGGEVGGMCMGLTGPPTSYSPTSHTGSPSGIPSKMGGHSMMGGHGMMGGHSGTGGPGGGAYPGGDPGHAPPPRLMTGPHGIAGPSPYNGASVQVKPNAPNTIQYLPARPNVGHAPPRGPPSLDFLQRFTNPLSNMESKMGGSPSMNLQYFPNGCVPNNMGGPHSGMPSSMNTTGIPGMGGAPRMDGQSMNTSGTIHPSMRPSVGNMRPQSNLMRMQHMVGGGVFPGGSMDPDKVFPPDMVSQNLPNQPNPAGMYGVSGNKASPMGLGPPPEATQPLPPSMGGATGNFKNNPFGSGPSMSDPNYAQQFHNFQQQLYATGTRGSGPPHPNLHPPPNSHSHQQFFMPK</sequence>
<feature type="compositionally biased region" description="Polar residues" evidence="4">
    <location>
        <begin position="684"/>
        <end position="702"/>
    </location>
</feature>
<evidence type="ECO:0000256" key="1">
    <source>
        <dbReference type="ARBA" id="ARBA00004123"/>
    </source>
</evidence>
<feature type="compositionally biased region" description="Polar residues" evidence="4">
    <location>
        <begin position="598"/>
        <end position="619"/>
    </location>
</feature>
<evidence type="ECO:0000256" key="2">
    <source>
        <dbReference type="ARBA" id="ARBA00009200"/>
    </source>
</evidence>
<feature type="compositionally biased region" description="Pro residues" evidence="4">
    <location>
        <begin position="1054"/>
        <end position="1066"/>
    </location>
</feature>
<feature type="compositionally biased region" description="Low complexity" evidence="4">
    <location>
        <begin position="658"/>
        <end position="676"/>
    </location>
</feature>
<feature type="region of interest" description="Disordered" evidence="4">
    <location>
        <begin position="505"/>
        <end position="533"/>
    </location>
</feature>
<dbReference type="OMA" id="NMMAEQP"/>
<accession>E2ADR5</accession>
<dbReference type="Proteomes" id="UP000000311">
    <property type="component" value="Unassembled WGS sequence"/>
</dbReference>
<dbReference type="AlphaFoldDB" id="E2ADR5"/>
<feature type="compositionally biased region" description="Polar residues" evidence="4">
    <location>
        <begin position="521"/>
        <end position="533"/>
    </location>
</feature>
<feature type="compositionally biased region" description="Low complexity" evidence="4">
    <location>
        <begin position="288"/>
        <end position="306"/>
    </location>
</feature>
<feature type="compositionally biased region" description="Polar residues" evidence="4">
    <location>
        <begin position="57"/>
        <end position="92"/>
    </location>
</feature>
<reference evidence="6 7" key="1">
    <citation type="journal article" date="2010" name="Science">
        <title>Genomic comparison of the ants Camponotus floridanus and Harpegnathos saltator.</title>
        <authorList>
            <person name="Bonasio R."/>
            <person name="Zhang G."/>
            <person name="Ye C."/>
            <person name="Mutti N.S."/>
            <person name="Fang X."/>
            <person name="Qin N."/>
            <person name="Donahue G."/>
            <person name="Yang P."/>
            <person name="Li Q."/>
            <person name="Li C."/>
            <person name="Zhang P."/>
            <person name="Huang Z."/>
            <person name="Berger S.L."/>
            <person name="Reinberg D."/>
            <person name="Wang J."/>
            <person name="Liebig J."/>
        </authorList>
    </citation>
    <scope>NUCLEOTIDE SEQUENCE [LARGE SCALE GENOMIC DNA]</scope>
    <source>
        <strain evidence="7">C129</strain>
    </source>
</reference>
<dbReference type="InterPro" id="IPR024670">
    <property type="entry name" value="BCL9_beta-catenin-bd_dom"/>
</dbReference>
<feature type="region of interest" description="Disordered" evidence="4">
    <location>
        <begin position="805"/>
        <end position="824"/>
    </location>
</feature>
<feature type="compositionally biased region" description="Low complexity" evidence="4">
    <location>
        <begin position="434"/>
        <end position="462"/>
    </location>
</feature>
<dbReference type="GO" id="GO:0005634">
    <property type="term" value="C:nucleus"/>
    <property type="evidence" value="ECO:0007669"/>
    <property type="project" value="UniProtKB-SubCell"/>
</dbReference>
<keyword evidence="7" id="KW-1185">Reference proteome</keyword>
<feature type="region of interest" description="Disordered" evidence="4">
    <location>
        <begin position="388"/>
        <end position="493"/>
    </location>
</feature>
<evidence type="ECO:0000313" key="7">
    <source>
        <dbReference type="Proteomes" id="UP000000311"/>
    </source>
</evidence>
<dbReference type="InParanoid" id="E2ADR5"/>
<feature type="region of interest" description="Disordered" evidence="4">
    <location>
        <begin position="1046"/>
        <end position="1091"/>
    </location>
</feature>
<dbReference type="InterPro" id="IPR013083">
    <property type="entry name" value="Znf_RING/FYVE/PHD"/>
</dbReference>
<dbReference type="FunCoup" id="E2ADR5">
    <property type="interactions" value="169"/>
</dbReference>
<feature type="compositionally biased region" description="Polar residues" evidence="4">
    <location>
        <begin position="466"/>
        <end position="493"/>
    </location>
</feature>
<evidence type="ECO:0000313" key="6">
    <source>
        <dbReference type="EMBL" id="EFN68427.1"/>
    </source>
</evidence>
<keyword evidence="3" id="KW-0539">Nucleus</keyword>
<evidence type="ECO:0000259" key="5">
    <source>
        <dbReference type="Pfam" id="PF11502"/>
    </source>
</evidence>
<feature type="region of interest" description="Disordered" evidence="4">
    <location>
        <begin position="1103"/>
        <end position="1133"/>
    </location>
</feature>
<dbReference type="Gene3D" id="3.30.40.10">
    <property type="entry name" value="Zinc/RING finger domain, C3HC4 (zinc finger)"/>
    <property type="match status" value="1"/>
</dbReference>
<evidence type="ECO:0000256" key="3">
    <source>
        <dbReference type="ARBA" id="ARBA00023242"/>
    </source>
</evidence>
<evidence type="ECO:0000256" key="4">
    <source>
        <dbReference type="SAM" id="MobiDB-lite"/>
    </source>
</evidence>
<feature type="region of interest" description="Disordered" evidence="4">
    <location>
        <begin position="265"/>
        <end position="320"/>
    </location>
</feature>
<feature type="region of interest" description="Disordered" evidence="4">
    <location>
        <begin position="837"/>
        <end position="857"/>
    </location>
</feature>
<dbReference type="STRING" id="104421.E2ADR5"/>
<comment type="subcellular location">
    <subcellularLocation>
        <location evidence="1">Nucleus</location>
    </subcellularLocation>
</comment>